<accession>A0A0A2VGU0</accession>
<gene>
    <name evidence="1" type="ORF">BBAD15_g7907</name>
</gene>
<evidence type="ECO:0000313" key="2">
    <source>
        <dbReference type="Proteomes" id="UP000030106"/>
    </source>
</evidence>
<sequence>MDTSQWCMLPLPATAAAAAAPPSAITTRNCPCNAQVALAPTAQSLCCTATISTLSGLVFCGVPPHVIFARFAVIKGAMIHGHRYGAFLGSFAIITSKCDVRFSDLELIAWVRGGLHLSFAHSDGTRPLPETAAARCFISTSLKPPYEACPFHMVFFYVNLHYPSLRQIEAEQPSHLLTAPPPTDMCGLEPVTELHLSFTKRNNIIKPELWLYLSCAIGSLAQLHSKTKIQVQVRDGVDVHLTQHKVKLEICYQLLYSTNDHQTERHIRDADFDLTKFCHDPFIESKHDMRLSFYDLRTAKYGQADTNIKAQSKRNIGCGSRARIFAKNMNCYFSKLSPPK</sequence>
<comment type="caution">
    <text evidence="1">The sequence shown here is derived from an EMBL/GenBank/DDBJ whole genome shotgun (WGS) entry which is preliminary data.</text>
</comment>
<dbReference type="EMBL" id="ANFO01000758">
    <property type="protein sequence ID" value="KGQ06788.1"/>
    <property type="molecule type" value="Genomic_DNA"/>
</dbReference>
<dbReference type="HOGENOM" id="CLU_816337_0_0_1"/>
<dbReference type="AlphaFoldDB" id="A0A0A2VGU0"/>
<evidence type="ECO:0000313" key="1">
    <source>
        <dbReference type="EMBL" id="KGQ06788.1"/>
    </source>
</evidence>
<protein>
    <submittedName>
        <fullName evidence="1">Uncharacterized protein</fullName>
    </submittedName>
</protein>
<organism evidence="1 2">
    <name type="scientific">Beauveria bassiana D1-5</name>
    <dbReference type="NCBI Taxonomy" id="1245745"/>
    <lineage>
        <taxon>Eukaryota</taxon>
        <taxon>Fungi</taxon>
        <taxon>Dikarya</taxon>
        <taxon>Ascomycota</taxon>
        <taxon>Pezizomycotina</taxon>
        <taxon>Sordariomycetes</taxon>
        <taxon>Hypocreomycetidae</taxon>
        <taxon>Hypocreales</taxon>
        <taxon>Cordycipitaceae</taxon>
        <taxon>Beauveria</taxon>
    </lineage>
</organism>
<reference evidence="1 2" key="1">
    <citation type="submission" date="2012-10" db="EMBL/GenBank/DDBJ databases">
        <title>Genome sequencing and analysis of entomopathogenic fungi Beauveria bassiana D1-5.</title>
        <authorList>
            <person name="Li Q."/>
            <person name="Wang L."/>
            <person name="Zhang Z."/>
            <person name="Wang Q."/>
            <person name="Ren J."/>
            <person name="Wang M."/>
            <person name="Xu W."/>
            <person name="Wang J."/>
            <person name="Lu Y."/>
            <person name="Du Q."/>
            <person name="Sun Z."/>
        </authorList>
    </citation>
    <scope>NUCLEOTIDE SEQUENCE [LARGE SCALE GENOMIC DNA]</scope>
    <source>
        <strain evidence="1 2">D1-5</strain>
    </source>
</reference>
<dbReference type="Proteomes" id="UP000030106">
    <property type="component" value="Unassembled WGS sequence"/>
</dbReference>
<name>A0A0A2VGU0_BEABA</name>
<proteinExistence type="predicted"/>